<name>A0A1E5UD29_9FLAO</name>
<feature type="signal peptide" evidence="1">
    <location>
        <begin position="1"/>
        <end position="25"/>
    </location>
</feature>
<gene>
    <name evidence="2" type="ORF">BHF72_0006</name>
</gene>
<proteinExistence type="predicted"/>
<organism evidence="2 3">
    <name type="scientific">Cloacibacterium normanense</name>
    <dbReference type="NCBI Taxonomy" id="237258"/>
    <lineage>
        <taxon>Bacteria</taxon>
        <taxon>Pseudomonadati</taxon>
        <taxon>Bacteroidota</taxon>
        <taxon>Flavobacteriia</taxon>
        <taxon>Flavobacteriales</taxon>
        <taxon>Weeksellaceae</taxon>
    </lineage>
</organism>
<evidence type="ECO:0000256" key="1">
    <source>
        <dbReference type="SAM" id="SignalP"/>
    </source>
</evidence>
<reference evidence="2 3" key="1">
    <citation type="submission" date="2016-09" db="EMBL/GenBank/DDBJ databases">
        <authorList>
            <person name="Capua I."/>
            <person name="De Benedictis P."/>
            <person name="Joannis T."/>
            <person name="Lombin L.H."/>
            <person name="Cattoli G."/>
        </authorList>
    </citation>
    <scope>NUCLEOTIDE SEQUENCE [LARGE SCALE GENOMIC DNA]</scope>
    <source>
        <strain evidence="2 3">NRS-1</strain>
    </source>
</reference>
<sequence length="168" mass="19691">MKFTFIAMKNTLLILMTLFTFSVFGQETKSEAGGPPKLSELIGFWKKVELPNEEKLNKVNPWPQKYQWFAFCENGKVYSMMSDKDYNYSAKELKEIFDVLPANKTPNYQYNGQFLTIDNKEIKDYQEFWGVNLFAVDINDFLKKGNLIMTLDDGKGNVIYYRLLKKIE</sequence>
<protein>
    <recommendedName>
        <fullName evidence="4">Lipocalin-like domain-containing protein</fullName>
    </recommendedName>
</protein>
<keyword evidence="1" id="KW-0732">Signal</keyword>
<evidence type="ECO:0000313" key="3">
    <source>
        <dbReference type="Proteomes" id="UP000095601"/>
    </source>
</evidence>
<evidence type="ECO:0000313" key="2">
    <source>
        <dbReference type="EMBL" id="OEL10811.1"/>
    </source>
</evidence>
<comment type="caution">
    <text evidence="2">The sequence shown here is derived from an EMBL/GenBank/DDBJ whole genome shotgun (WGS) entry which is preliminary data.</text>
</comment>
<dbReference type="EMBL" id="MKGI01000071">
    <property type="protein sequence ID" value="OEL10811.1"/>
    <property type="molecule type" value="Genomic_DNA"/>
</dbReference>
<dbReference type="AlphaFoldDB" id="A0A1E5UD29"/>
<accession>A0A1E5UD29</accession>
<keyword evidence="3" id="KW-1185">Reference proteome</keyword>
<feature type="chain" id="PRO_5009186909" description="Lipocalin-like domain-containing protein" evidence="1">
    <location>
        <begin position="26"/>
        <end position="168"/>
    </location>
</feature>
<dbReference type="Proteomes" id="UP000095601">
    <property type="component" value="Unassembled WGS sequence"/>
</dbReference>
<evidence type="ECO:0008006" key="4">
    <source>
        <dbReference type="Google" id="ProtNLM"/>
    </source>
</evidence>